<reference evidence="9 10" key="1">
    <citation type="journal article" date="2011" name="Proc. Natl. Acad. Sci. U.S.A.">
        <title>Evolutionary erosion of yeast sex chromosomes by mating-type switching accidents.</title>
        <authorList>
            <person name="Gordon J.L."/>
            <person name="Armisen D."/>
            <person name="Proux-Wera E."/>
            <person name="Oheigeartaigh S.S."/>
            <person name="Byrne K.P."/>
            <person name="Wolfe K.H."/>
        </authorList>
    </citation>
    <scope>NUCLEOTIDE SEQUENCE [LARGE SCALE GENOMIC DNA]</scope>
    <source>
        <strain evidence="10">ATCC 22294 / BCRC 22015 / CBS 2517 / CECT 1963 / NBRC 1671 / NRRL Y-8276</strain>
    </source>
</reference>
<dbReference type="AlphaFoldDB" id="H2ASA8"/>
<dbReference type="GO" id="GO:0000707">
    <property type="term" value="P:meiotic DNA recombinase assembly"/>
    <property type="evidence" value="ECO:0007669"/>
    <property type="project" value="EnsemblFungi"/>
</dbReference>
<evidence type="ECO:0000256" key="1">
    <source>
        <dbReference type="ARBA" id="ARBA00004123"/>
    </source>
</evidence>
<dbReference type="PROSITE" id="PS50162">
    <property type="entry name" value="RECA_2"/>
    <property type="match status" value="1"/>
</dbReference>
<evidence type="ECO:0000313" key="9">
    <source>
        <dbReference type="EMBL" id="CCF57258.1"/>
    </source>
</evidence>
<dbReference type="RefSeq" id="XP_003956393.1">
    <property type="nucleotide sequence ID" value="XM_003956344.1"/>
</dbReference>
<dbReference type="InterPro" id="IPR052093">
    <property type="entry name" value="HR_Repair_Mediator"/>
</dbReference>
<dbReference type="FunCoup" id="H2ASA8">
    <property type="interactions" value="68"/>
</dbReference>
<feature type="domain" description="RecA family profile 1" evidence="8">
    <location>
        <begin position="14"/>
        <end position="176"/>
    </location>
</feature>
<dbReference type="GO" id="GO:0000400">
    <property type="term" value="F:four-way junction DNA binding"/>
    <property type="evidence" value="ECO:0007669"/>
    <property type="project" value="TreeGrafter"/>
</dbReference>
<dbReference type="GO" id="GO:0007131">
    <property type="term" value="P:reciprocal meiotic recombination"/>
    <property type="evidence" value="ECO:0007669"/>
    <property type="project" value="TreeGrafter"/>
</dbReference>
<dbReference type="GO" id="GO:0140664">
    <property type="term" value="F:ATP-dependent DNA damage sensor activity"/>
    <property type="evidence" value="ECO:0007669"/>
    <property type="project" value="InterPro"/>
</dbReference>
<protein>
    <recommendedName>
        <fullName evidence="8">RecA family profile 1 domain-containing protein</fullName>
    </recommendedName>
</protein>
<dbReference type="PANTHER" id="PTHR46239:SF1">
    <property type="entry name" value="DNA REPAIR PROTEIN RAD51 HOMOLOG 3"/>
    <property type="match status" value="1"/>
</dbReference>
<comment type="subcellular location">
    <subcellularLocation>
        <location evidence="1">Nucleus</location>
    </subcellularLocation>
</comment>
<evidence type="ECO:0000259" key="8">
    <source>
        <dbReference type="PROSITE" id="PS50162"/>
    </source>
</evidence>
<evidence type="ECO:0000256" key="5">
    <source>
        <dbReference type="ARBA" id="ARBA00023204"/>
    </source>
</evidence>
<keyword evidence="6" id="KW-0539">Nucleus</keyword>
<feature type="compositionally biased region" description="Polar residues" evidence="7">
    <location>
        <begin position="331"/>
        <end position="348"/>
    </location>
</feature>
<feature type="region of interest" description="Disordered" evidence="7">
    <location>
        <begin position="320"/>
        <end position="349"/>
    </location>
</feature>
<evidence type="ECO:0000256" key="7">
    <source>
        <dbReference type="SAM" id="MobiDB-lite"/>
    </source>
</evidence>
<dbReference type="GO" id="GO:1903112">
    <property type="term" value="P:positive regulation of single-strand break repair via homologous recombination"/>
    <property type="evidence" value="ECO:0007669"/>
    <property type="project" value="EnsemblFungi"/>
</dbReference>
<dbReference type="SUPFAM" id="SSF52540">
    <property type="entry name" value="P-loop containing nucleoside triphosphate hydrolases"/>
    <property type="match status" value="1"/>
</dbReference>
<keyword evidence="10" id="KW-1185">Reference proteome</keyword>
<dbReference type="Proteomes" id="UP000005220">
    <property type="component" value="Chromosome 3"/>
</dbReference>
<dbReference type="InterPro" id="IPR020588">
    <property type="entry name" value="RecA_ATP-bd"/>
</dbReference>
<dbReference type="PANTHER" id="PTHR46239">
    <property type="entry name" value="DNA REPAIR PROTEIN RAD51 HOMOLOG 3 RAD51C"/>
    <property type="match status" value="1"/>
</dbReference>
<proteinExistence type="predicted"/>
<dbReference type="OrthoDB" id="5957327at2759"/>
<evidence type="ECO:0000256" key="6">
    <source>
        <dbReference type="ARBA" id="ARBA00023242"/>
    </source>
</evidence>
<dbReference type="InterPro" id="IPR027417">
    <property type="entry name" value="P-loop_NTPase"/>
</dbReference>
<organism evidence="9 10">
    <name type="scientific">Kazachstania africana (strain ATCC 22294 / BCRC 22015 / CBS 2517 / CECT 1963 / NBRC 1671 / NRRL Y-8276)</name>
    <name type="common">Yeast</name>
    <name type="synonym">Kluyveromyces africanus</name>
    <dbReference type="NCBI Taxonomy" id="1071382"/>
    <lineage>
        <taxon>Eukaryota</taxon>
        <taxon>Fungi</taxon>
        <taxon>Dikarya</taxon>
        <taxon>Ascomycota</taxon>
        <taxon>Saccharomycotina</taxon>
        <taxon>Saccharomycetes</taxon>
        <taxon>Saccharomycetales</taxon>
        <taxon>Saccharomycetaceae</taxon>
        <taxon>Kazachstania</taxon>
    </lineage>
</organism>
<evidence type="ECO:0000313" key="10">
    <source>
        <dbReference type="Proteomes" id="UP000005220"/>
    </source>
</evidence>
<dbReference type="GeneID" id="13885177"/>
<sequence>MSLGISLSQLITDNPQPLSSGVSALDDALNKGFHSRSIYEIYGPPGVGKTKMGIQLVQNATTGNSERKVLWIETHVSAPLNLMDFDKGNIFTVTTNKFTQLLIFFKKLLEKDEKYDLILISGFSQLVTDHIEILLNRGYNFKNIHELKCKHLALILTEMTKYTHSKNASIVLLNDCMNTSFQKDIGNVEDNLEVVDDGSNFLVSSSFNSHRRKNTQVLRSSLVANSAMGNKDNIWEAFIRCSIGIFWNWKHKDIGNNRKRNFEKCRIAVVSDLNGKEMQNKKRATYKNEVDCSIVRFDIDESSGSFKDIKADLNNINFDDRIMPPQKKNKSGSSVSISPSLTDSSRQVSPEELLLDTSLVGSAIDAYNKTVYEKEPELEAIIYDSEG</sequence>
<dbReference type="GO" id="GO:0033065">
    <property type="term" value="C:Rad51C-XRCC3 complex"/>
    <property type="evidence" value="ECO:0007669"/>
    <property type="project" value="EnsemblFungi"/>
</dbReference>
<keyword evidence="5" id="KW-0234">DNA repair</keyword>
<evidence type="ECO:0000256" key="4">
    <source>
        <dbReference type="ARBA" id="ARBA00022840"/>
    </source>
</evidence>
<dbReference type="GO" id="GO:0033063">
    <property type="term" value="C:Rad51B-Rad51C-Rad51D-XRCC2 complex"/>
    <property type="evidence" value="ECO:0007669"/>
    <property type="project" value="TreeGrafter"/>
</dbReference>
<keyword evidence="4" id="KW-0067">ATP-binding</keyword>
<keyword evidence="3" id="KW-0227">DNA damage</keyword>
<dbReference type="InParanoid" id="H2ASA8"/>
<dbReference type="HOGENOM" id="CLU_053754_0_0_1"/>
<dbReference type="GO" id="GO:0042275">
    <property type="term" value="P:error-free postreplication DNA repair"/>
    <property type="evidence" value="ECO:0007669"/>
    <property type="project" value="EnsemblFungi"/>
</dbReference>
<evidence type="ECO:0000256" key="2">
    <source>
        <dbReference type="ARBA" id="ARBA00022741"/>
    </source>
</evidence>
<dbReference type="GO" id="GO:0005524">
    <property type="term" value="F:ATP binding"/>
    <property type="evidence" value="ECO:0007669"/>
    <property type="project" value="UniProtKB-KW"/>
</dbReference>
<evidence type="ECO:0000256" key="3">
    <source>
        <dbReference type="ARBA" id="ARBA00022763"/>
    </source>
</evidence>
<dbReference type="GO" id="GO:0008821">
    <property type="term" value="F:crossover junction DNA endonuclease activity"/>
    <property type="evidence" value="ECO:0007669"/>
    <property type="project" value="TreeGrafter"/>
</dbReference>
<dbReference type="Gene3D" id="3.40.50.300">
    <property type="entry name" value="P-loop containing nucleotide triphosphate hydrolases"/>
    <property type="match status" value="1"/>
</dbReference>
<keyword evidence="2" id="KW-0547">Nucleotide-binding</keyword>
<accession>H2ASA8</accession>
<gene>
    <name evidence="9" type="primary">KAFR0C02650</name>
    <name evidence="9" type="ORF">KAFR_0C02650</name>
</gene>
<dbReference type="EMBL" id="HE650823">
    <property type="protein sequence ID" value="CCF57258.1"/>
    <property type="molecule type" value="Genomic_DNA"/>
</dbReference>
<dbReference type="STRING" id="1071382.H2ASA8"/>
<dbReference type="GO" id="GO:0030491">
    <property type="term" value="P:heteroduplex formation"/>
    <property type="evidence" value="ECO:0007669"/>
    <property type="project" value="EnsemblFungi"/>
</dbReference>
<dbReference type="eggNOG" id="ENOG502RTRR">
    <property type="taxonomic scope" value="Eukaryota"/>
</dbReference>
<name>H2ASA8_KAZAF</name>
<dbReference type="KEGG" id="kaf:KAFR_0C02650"/>
<dbReference type="GO" id="GO:0005657">
    <property type="term" value="C:replication fork"/>
    <property type="evidence" value="ECO:0007669"/>
    <property type="project" value="TreeGrafter"/>
</dbReference>